<keyword evidence="5 12" id="KW-0808">Transferase</keyword>
<comment type="function">
    <text evidence="11">Catalyzes the first step of diphthamide biosynthesis, a post-translational modification of histidine which occurs in elongation factor 2. DPH1 and DPH2 transfer a 3-amino-3-carboxypropyl (ACP) group from S-adenosyl-L-methionine (SAM) to a histidine residue, the reaction is assisted by a reduction system comprising DPH3 and a NADH-dependent reductase, predominantly CBR1.</text>
</comment>
<dbReference type="AlphaFoldDB" id="A0A9P6CQT6"/>
<comment type="catalytic activity">
    <reaction evidence="10 12">
        <text>L-histidyl-[translation elongation factor 2] + S-adenosyl-L-methionine = 2-[(3S)-amino-3-carboxypropyl]-L-histidyl-[translation elongation factor 2] + S-methyl-5'-thioadenosine + H(+)</text>
        <dbReference type="Rhea" id="RHEA:36783"/>
        <dbReference type="Rhea" id="RHEA-COMP:9748"/>
        <dbReference type="Rhea" id="RHEA-COMP:9749"/>
        <dbReference type="ChEBI" id="CHEBI:15378"/>
        <dbReference type="ChEBI" id="CHEBI:17509"/>
        <dbReference type="ChEBI" id="CHEBI:29979"/>
        <dbReference type="ChEBI" id="CHEBI:59789"/>
        <dbReference type="ChEBI" id="CHEBI:73995"/>
        <dbReference type="EC" id="2.5.1.108"/>
    </reaction>
</comment>
<dbReference type="GO" id="GO:0090560">
    <property type="term" value="F:2-(3-amino-3-carboxypropyl)histidine synthase activity"/>
    <property type="evidence" value="ECO:0007669"/>
    <property type="project" value="UniProtKB-UniRule"/>
</dbReference>
<feature type="region of interest" description="Disordered" evidence="13">
    <location>
        <begin position="262"/>
        <end position="283"/>
    </location>
</feature>
<protein>
    <recommendedName>
        <fullName evidence="4 12">2-(3-amino-3-carboxypropyl)histidine synthase subunit 1</fullName>
        <ecNumber evidence="3 12">2.5.1.108</ecNumber>
    </recommendedName>
</protein>
<keyword evidence="8" id="KW-0408">Iron</keyword>
<evidence type="ECO:0000256" key="4">
    <source>
        <dbReference type="ARBA" id="ARBA00021915"/>
    </source>
</evidence>
<comment type="pathway">
    <text evidence="1 12">Protein modification; peptidyl-diphthamide biosynthesis.</text>
</comment>
<dbReference type="PIRSF" id="PIRSF004967">
    <property type="entry name" value="DPH1"/>
    <property type="match status" value="1"/>
</dbReference>
<dbReference type="Proteomes" id="UP000807353">
    <property type="component" value="Unassembled WGS sequence"/>
</dbReference>
<evidence type="ECO:0000256" key="6">
    <source>
        <dbReference type="ARBA" id="ARBA00022691"/>
    </source>
</evidence>
<evidence type="ECO:0000256" key="11">
    <source>
        <dbReference type="ARBA" id="ARBA00060338"/>
    </source>
</evidence>
<reference evidence="14" key="1">
    <citation type="submission" date="2020-11" db="EMBL/GenBank/DDBJ databases">
        <authorList>
            <consortium name="DOE Joint Genome Institute"/>
            <person name="Ahrendt S."/>
            <person name="Riley R."/>
            <person name="Andreopoulos W."/>
            <person name="Labutti K."/>
            <person name="Pangilinan J."/>
            <person name="Ruiz-Duenas F.J."/>
            <person name="Barrasa J.M."/>
            <person name="Sanchez-Garcia M."/>
            <person name="Camarero S."/>
            <person name="Miyauchi S."/>
            <person name="Serrano A."/>
            <person name="Linde D."/>
            <person name="Babiker R."/>
            <person name="Drula E."/>
            <person name="Ayuso-Fernandez I."/>
            <person name="Pacheco R."/>
            <person name="Padilla G."/>
            <person name="Ferreira P."/>
            <person name="Barriuso J."/>
            <person name="Kellner H."/>
            <person name="Castanera R."/>
            <person name="Alfaro M."/>
            <person name="Ramirez L."/>
            <person name="Pisabarro A.G."/>
            <person name="Kuo A."/>
            <person name="Tritt A."/>
            <person name="Lipzen A."/>
            <person name="He G."/>
            <person name="Yan M."/>
            <person name="Ng V."/>
            <person name="Cullen D."/>
            <person name="Martin F."/>
            <person name="Rosso M.-N."/>
            <person name="Henrissat B."/>
            <person name="Hibbett D."/>
            <person name="Martinez A.T."/>
            <person name="Grigoriev I.V."/>
        </authorList>
    </citation>
    <scope>NUCLEOTIDE SEQUENCE</scope>
    <source>
        <strain evidence="14">CBS 247.69</strain>
    </source>
</reference>
<dbReference type="GO" id="GO:0017183">
    <property type="term" value="P:protein histidyl modification to diphthamide"/>
    <property type="evidence" value="ECO:0007669"/>
    <property type="project" value="UniProtKB-UniRule"/>
</dbReference>
<evidence type="ECO:0000256" key="3">
    <source>
        <dbReference type="ARBA" id="ARBA00012221"/>
    </source>
</evidence>
<dbReference type="Gene3D" id="3.40.50.11860">
    <property type="entry name" value="Diphthamide synthesis DPH1/DPH2 domain 3"/>
    <property type="match status" value="1"/>
</dbReference>
<evidence type="ECO:0000256" key="10">
    <source>
        <dbReference type="ARBA" id="ARBA00048403"/>
    </source>
</evidence>
<evidence type="ECO:0000256" key="8">
    <source>
        <dbReference type="ARBA" id="ARBA00023004"/>
    </source>
</evidence>
<dbReference type="InterPro" id="IPR042265">
    <property type="entry name" value="DPH1/DPH2_3"/>
</dbReference>
<dbReference type="Gene3D" id="3.40.50.11840">
    <property type="entry name" value="Diphthamide synthesis DPH1/DPH2 domain 1"/>
    <property type="match status" value="1"/>
</dbReference>
<sequence>MTEEIKVKKPINANKPRKRFIGSKSATPSKPGMAATISHQIPQDILLDDQLNSAISQLPSNYSFEIHKTIHHVRKNKATMVAMQMPEGLQMFACAIADIIERFTSALTVIMGDVTYGACCIDDYTAVALGCDMLIHYGHSCLVPMDQTTIKTLYVFVEISIDSSHVAQSVRLNFPNERQNFREVLLDAENSKESVPIGNQIGPSRHLRIVGPLDSVDTPNHGLVSSASTSHEPTRLALVSTIQFAAALQKLKEDLTNDAPEYTPAGLLSGGPASEPSIVGSSTANEIPKPCLGKYDAMIPRSKPLSPGEILGCTAPRLGDVDALIYLGDGRFHLEAIMIANPSVPAFRYDPYSKKLTRERYDHREMQSNRDNAVQTARKSIITFSQDFTSQNNSIIESNPPWGVILGTLGRQGSLKQLQAITNQLEASNTPIPYIQILLSEISPAKLALFDPHIATFIQTSCPRLSIDWGYAFGKPLLSPYETAVAVGKTVSWMDNPDDHKSGTGTYPMDFYEAGSPWAVSRARAAF</sequence>
<dbReference type="InterPro" id="IPR035435">
    <property type="entry name" value="DPH1/DPH2_euk_archaea"/>
</dbReference>
<dbReference type="NCBIfam" id="TIGR00322">
    <property type="entry name" value="diphth2_R"/>
    <property type="match status" value="3"/>
</dbReference>
<comment type="similarity">
    <text evidence="2 12">Belongs to the DPH1/DPH2 family. DPH1 subfamily.</text>
</comment>
<dbReference type="InterPro" id="IPR042263">
    <property type="entry name" value="DPH1/DPH2_1"/>
</dbReference>
<dbReference type="PANTHER" id="PTHR10762">
    <property type="entry name" value="DIPHTHAMIDE BIOSYNTHESIS PROTEIN"/>
    <property type="match status" value="1"/>
</dbReference>
<keyword evidence="12" id="KW-0004">4Fe-4S</keyword>
<evidence type="ECO:0000256" key="12">
    <source>
        <dbReference type="PIRNR" id="PIRNR004967"/>
    </source>
</evidence>
<dbReference type="Gene3D" id="3.40.50.11850">
    <property type="entry name" value="Diphthamide synthesis DPH1/DPH2 domain 2"/>
    <property type="match status" value="1"/>
</dbReference>
<dbReference type="Pfam" id="PF01866">
    <property type="entry name" value="Diphthamide_syn"/>
    <property type="match status" value="2"/>
</dbReference>
<evidence type="ECO:0000256" key="13">
    <source>
        <dbReference type="SAM" id="MobiDB-lite"/>
    </source>
</evidence>
<evidence type="ECO:0000313" key="14">
    <source>
        <dbReference type="EMBL" id="KAF9468968.1"/>
    </source>
</evidence>
<dbReference type="OrthoDB" id="1649088at2759"/>
<comment type="caution">
    <text evidence="14">The sequence shown here is derived from an EMBL/GenBank/DDBJ whole genome shotgun (WGS) entry which is preliminary data.</text>
</comment>
<dbReference type="EC" id="2.5.1.108" evidence="3 12"/>
<dbReference type="FunFam" id="3.40.50.11840:FF:000001">
    <property type="entry name" value="2-(3-amino-3-carboxypropyl)histidine synthase subunit 1"/>
    <property type="match status" value="1"/>
</dbReference>
<evidence type="ECO:0000256" key="1">
    <source>
        <dbReference type="ARBA" id="ARBA00005156"/>
    </source>
</evidence>
<keyword evidence="6 12" id="KW-0949">S-adenosyl-L-methionine</keyword>
<evidence type="ECO:0000313" key="15">
    <source>
        <dbReference type="Proteomes" id="UP000807353"/>
    </source>
</evidence>
<keyword evidence="7" id="KW-0479">Metal-binding</keyword>
<dbReference type="GO" id="GO:0046872">
    <property type="term" value="F:metal ion binding"/>
    <property type="evidence" value="ECO:0007669"/>
    <property type="project" value="UniProtKB-KW"/>
</dbReference>
<evidence type="ECO:0000256" key="2">
    <source>
        <dbReference type="ARBA" id="ARBA00010173"/>
    </source>
</evidence>
<accession>A0A9P6CQT6</accession>
<dbReference type="PANTHER" id="PTHR10762:SF1">
    <property type="entry name" value="2-(3-AMINO-3-CARBOXYPROPYL)HISTIDINE SYNTHASE SUBUNIT 1"/>
    <property type="match status" value="1"/>
</dbReference>
<dbReference type="InterPro" id="IPR042264">
    <property type="entry name" value="DPH1/DPH2_2"/>
</dbReference>
<organism evidence="14 15">
    <name type="scientific">Collybia nuda</name>
    <dbReference type="NCBI Taxonomy" id="64659"/>
    <lineage>
        <taxon>Eukaryota</taxon>
        <taxon>Fungi</taxon>
        <taxon>Dikarya</taxon>
        <taxon>Basidiomycota</taxon>
        <taxon>Agaricomycotina</taxon>
        <taxon>Agaricomycetes</taxon>
        <taxon>Agaricomycetidae</taxon>
        <taxon>Agaricales</taxon>
        <taxon>Tricholomatineae</taxon>
        <taxon>Clitocybaceae</taxon>
        <taxon>Collybia</taxon>
    </lineage>
</organism>
<dbReference type="EMBL" id="MU150231">
    <property type="protein sequence ID" value="KAF9468968.1"/>
    <property type="molecule type" value="Genomic_DNA"/>
</dbReference>
<evidence type="ECO:0000256" key="9">
    <source>
        <dbReference type="ARBA" id="ARBA00023014"/>
    </source>
</evidence>
<comment type="cofactor">
    <cofactor evidence="12">
        <name>[4Fe-4S] cluster</name>
        <dbReference type="ChEBI" id="CHEBI:49883"/>
    </cofactor>
    <text evidence="12">Binds 1 [4Fe-4S] cluster per subunit. The cluster is coordinated with 3 cysteines and an exchangeable S-adenosyl-L-methionine.</text>
</comment>
<name>A0A9P6CQT6_9AGAR</name>
<evidence type="ECO:0000256" key="7">
    <source>
        <dbReference type="ARBA" id="ARBA00022723"/>
    </source>
</evidence>
<keyword evidence="15" id="KW-1185">Reference proteome</keyword>
<dbReference type="SFLD" id="SFLDS00032">
    <property type="entry name" value="Radical_SAM_3-amino-3-carboxyp"/>
    <property type="match status" value="1"/>
</dbReference>
<proteinExistence type="inferred from homology"/>
<dbReference type="GO" id="GO:0051539">
    <property type="term" value="F:4 iron, 4 sulfur cluster binding"/>
    <property type="evidence" value="ECO:0007669"/>
    <property type="project" value="UniProtKB-UniRule"/>
</dbReference>
<keyword evidence="9" id="KW-0411">Iron-sulfur</keyword>
<evidence type="ECO:0000256" key="5">
    <source>
        <dbReference type="ARBA" id="ARBA00022679"/>
    </source>
</evidence>
<gene>
    <name evidence="14" type="ORF">BDZ94DRAFT_1357502</name>
</gene>
<dbReference type="InterPro" id="IPR016435">
    <property type="entry name" value="DPH1/DPH2"/>
</dbReference>